<feature type="domain" description="Reverse transcriptase" evidence="1">
    <location>
        <begin position="165"/>
        <end position="421"/>
    </location>
</feature>
<dbReference type="STRING" id="1176355.A0A4Q9M3C3"/>
<accession>A0A4Q9M3C3</accession>
<evidence type="ECO:0000313" key="3">
    <source>
        <dbReference type="Proteomes" id="UP000292282"/>
    </source>
</evidence>
<organism evidence="2 3">
    <name type="scientific">Hamiltosporidium tvaerminnensis</name>
    <dbReference type="NCBI Taxonomy" id="1176355"/>
    <lineage>
        <taxon>Eukaryota</taxon>
        <taxon>Fungi</taxon>
        <taxon>Fungi incertae sedis</taxon>
        <taxon>Microsporidia</taxon>
        <taxon>Dubosqiidae</taxon>
        <taxon>Hamiltosporidium</taxon>
    </lineage>
</organism>
<dbReference type="GO" id="GO:0003964">
    <property type="term" value="F:RNA-directed DNA polymerase activity"/>
    <property type="evidence" value="ECO:0007669"/>
    <property type="project" value="UniProtKB-KW"/>
</dbReference>
<dbReference type="PANTHER" id="PTHR35450:SF2">
    <property type="entry name" value="REVERSE TRANSCRIPTASE DOMAIN-CONTAINING PROTEIN"/>
    <property type="match status" value="1"/>
</dbReference>
<dbReference type="InterPro" id="IPR000477">
    <property type="entry name" value="RT_dom"/>
</dbReference>
<keyword evidence="2" id="KW-0548">Nucleotidyltransferase</keyword>
<dbReference type="Proteomes" id="UP000292282">
    <property type="component" value="Unassembled WGS sequence"/>
</dbReference>
<dbReference type="EMBL" id="PITK01000058">
    <property type="protein sequence ID" value="TBU20518.1"/>
    <property type="molecule type" value="Genomic_DNA"/>
</dbReference>
<dbReference type="AlphaFoldDB" id="A0A4Q9M3C3"/>
<dbReference type="InterPro" id="IPR043502">
    <property type="entry name" value="DNA/RNA_pol_sf"/>
</dbReference>
<dbReference type="OrthoDB" id="4842715at2759"/>
<keyword evidence="2" id="KW-0695">RNA-directed DNA polymerase</keyword>
<evidence type="ECO:0000313" key="2">
    <source>
        <dbReference type="EMBL" id="TBU20518.1"/>
    </source>
</evidence>
<comment type="caution">
    <text evidence="2">The sequence shown here is derived from an EMBL/GenBank/DDBJ whole genome shotgun (WGS) entry which is preliminary data.</text>
</comment>
<protein>
    <submittedName>
        <fullName evidence="2">Reverse transcriptase</fullName>
    </submittedName>
</protein>
<name>A0A4Q9M3C3_9MICR</name>
<keyword evidence="2" id="KW-0808">Transferase</keyword>
<dbReference type="SUPFAM" id="SSF56672">
    <property type="entry name" value="DNA/RNA polymerases"/>
    <property type="match status" value="1"/>
</dbReference>
<keyword evidence="3" id="KW-1185">Reference proteome</keyword>
<gene>
    <name evidence="2" type="ORF">CWI38_0058p0040</name>
</gene>
<evidence type="ECO:0000259" key="1">
    <source>
        <dbReference type="PROSITE" id="PS50878"/>
    </source>
</evidence>
<dbReference type="Pfam" id="PF00078">
    <property type="entry name" value="RVT_1"/>
    <property type="match status" value="1"/>
</dbReference>
<dbReference type="PANTHER" id="PTHR35450">
    <property type="entry name" value="REVERSE TRANSCRIPTASE DOMAIN-CONTAINING PROTEIN"/>
    <property type="match status" value="1"/>
</dbReference>
<dbReference type="VEuPathDB" id="MicrosporidiaDB:CWI38_0058p0040"/>
<sequence length="508" mass="57740">MNATACEPANGMTNLITAAILKESRLMALHSILDSVIVESTNGPICSIAQEENGQRRRIALFSDREEIGDVVDRTRKHLGELINFKVLNSLDRITGEYAESNVPMTITDINVERNHEGDLCVTDLSEALVKKNESLNVYEKKITMHESKKQFRKENRMFELLRVICLKGTPQADWFYCGLTYLIPKGIPRRGSDYRPITCMSKLYKLTTKCVTKVVQLEVERRGLLAENQLGAVRGVQGAKEQALLNIVLNKEYGNNLKATWIDVKKAYDSIDHAFLTQYIENLNLPDWILKFIEVIISKRKIEISVGLEKIMSKKIDRGILQGDSLSPLLFVLCMDPLSRNLNEKYTKVTVQTDAESHSTNHILIIDDLKLLAKDSSTLSAMTDEAKEFLEVIGLEINKEKSATNDKCCVSVYKYLGIIEYSRGIPTRSSFEEVQNKLISRLDGAVHAVLVKNQIHLRPGCKQCFYLPITELRKCLHSVELRSDHMLLQLLDFLKKHKDTSIRRELL</sequence>
<proteinExistence type="predicted"/>
<dbReference type="PROSITE" id="PS50878">
    <property type="entry name" value="RT_POL"/>
    <property type="match status" value="1"/>
</dbReference>
<reference evidence="2 3" key="1">
    <citation type="submission" date="2017-12" db="EMBL/GenBank/DDBJ databases">
        <authorList>
            <person name="Pombert J.-F."/>
            <person name="Haag K.L."/>
            <person name="Ebert D."/>
        </authorList>
    </citation>
    <scope>NUCLEOTIDE SEQUENCE [LARGE SCALE GENOMIC DNA]</scope>
    <source>
        <strain evidence="2">IL-G-3</strain>
    </source>
</reference>
<dbReference type="CDD" id="cd01650">
    <property type="entry name" value="RT_nLTR_like"/>
    <property type="match status" value="1"/>
</dbReference>